<dbReference type="RefSeq" id="WP_340541608.1">
    <property type="nucleotide sequence ID" value="NZ_JBBLXS010000216.1"/>
</dbReference>
<gene>
    <name evidence="1" type="ORF">WMG39_16540</name>
</gene>
<protein>
    <submittedName>
        <fullName evidence="1">AAA-like domain-containing protein</fullName>
    </submittedName>
</protein>
<dbReference type="InterPro" id="IPR027417">
    <property type="entry name" value="P-loop_NTPase"/>
</dbReference>
<dbReference type="EMBL" id="JBBLXS010000216">
    <property type="protein sequence ID" value="MEK0186445.1"/>
    <property type="molecule type" value="Genomic_DNA"/>
</dbReference>
<proteinExistence type="predicted"/>
<name>A0ABU8YPY9_9CYAN</name>
<sequence>MLQLLSKPSQLQQVEVSVDQKPGKIDKFPFSSRLISVSDLPATEFEYQVGGSLPPNSPTYVTRAADRELYKSLKAGEFCYVLTSRQMGKSSLRVQAARRLQAEGTVCGTVDITGIGTTEMTPMQWYAGFTGTLANSFKIKSLNFRTWWRDREHLPPVLRLNEFIEQVLLPSTERNIVIFIDEIDSVLSLNFSSDDFLAMVRGCYNKRAENPEYNRLTFALFGVTTPQDLIADKTRTPFNIGRPIELKGFALDEAIPLAQGFSEQIENSLEVLREILEWTGGQPFLTHKICKLASEKLGIPTSNVSGGNQPKYRVANTQLFMADLVHSSAVNNWEFQDEPEHLKTIRDRLLRNPQRTARLLGLYQEVLSNLTSVTILNNRQDASSTNSEFDGGVDTEIALFQDSPEKMELLLSGLIVKDGQRLRVYNPIYASVFNQEWIEKELAKLRPYSESISAWEASNHTDTSRLLQGRALAEALSWATDKSLSDRDYQFLSASQELENLQVQKALSTEKAASKILTEANLVLTKAQ</sequence>
<evidence type="ECO:0000313" key="1">
    <source>
        <dbReference type="EMBL" id="MEK0186445.1"/>
    </source>
</evidence>
<reference evidence="1 2" key="1">
    <citation type="journal article" date="2020" name="Harmful Algae">
        <title>Molecular and morphological characterization of a novel dihydroanatoxin-a producing Microcoleus species (cyanobacteria) from the Russian River, California, USA.</title>
        <authorList>
            <person name="Conklin K.Y."/>
            <person name="Stancheva R."/>
            <person name="Otten T.G."/>
            <person name="Fadness R."/>
            <person name="Boyer G.L."/>
            <person name="Read B."/>
            <person name="Zhang X."/>
            <person name="Sheath R.G."/>
        </authorList>
    </citation>
    <scope>NUCLEOTIDE SEQUENCE [LARGE SCALE GENOMIC DNA]</scope>
    <source>
        <strain evidence="1 2">PTRS2</strain>
    </source>
</reference>
<evidence type="ECO:0000313" key="2">
    <source>
        <dbReference type="Proteomes" id="UP001384579"/>
    </source>
</evidence>
<feature type="non-terminal residue" evidence="1">
    <location>
        <position position="528"/>
    </location>
</feature>
<keyword evidence="2" id="KW-1185">Reference proteome</keyword>
<dbReference type="SUPFAM" id="SSF52540">
    <property type="entry name" value="P-loop containing nucleoside triphosphate hydrolases"/>
    <property type="match status" value="1"/>
</dbReference>
<accession>A0ABU8YPY9</accession>
<dbReference type="Proteomes" id="UP001384579">
    <property type="component" value="Unassembled WGS sequence"/>
</dbReference>
<organism evidence="1 2">
    <name type="scientific">Microcoleus anatoxicus PTRS2</name>
    <dbReference type="NCBI Taxonomy" id="2705321"/>
    <lineage>
        <taxon>Bacteria</taxon>
        <taxon>Bacillati</taxon>
        <taxon>Cyanobacteriota</taxon>
        <taxon>Cyanophyceae</taxon>
        <taxon>Oscillatoriophycideae</taxon>
        <taxon>Oscillatoriales</taxon>
        <taxon>Microcoleaceae</taxon>
        <taxon>Microcoleus</taxon>
        <taxon>Microcoleus anatoxicus</taxon>
    </lineage>
</organism>
<dbReference type="Pfam" id="PF14516">
    <property type="entry name" value="AAA_35"/>
    <property type="match status" value="1"/>
</dbReference>
<comment type="caution">
    <text evidence="1">The sequence shown here is derived from an EMBL/GenBank/DDBJ whole genome shotgun (WGS) entry which is preliminary data.</text>
</comment>
<dbReference type="Gene3D" id="3.40.50.300">
    <property type="entry name" value="P-loop containing nucleotide triphosphate hydrolases"/>
    <property type="match status" value="1"/>
</dbReference>